<dbReference type="RefSeq" id="WP_224612070.1">
    <property type="nucleotide sequence ID" value="NZ_JAIQXV010000023.1"/>
</dbReference>
<comment type="caution">
    <text evidence="1">The sequence shown here is derived from an EMBL/GenBank/DDBJ whole genome shotgun (WGS) entry which is preliminary data.</text>
</comment>
<dbReference type="Proteomes" id="UP001596317">
    <property type="component" value="Unassembled WGS sequence"/>
</dbReference>
<name>A0ABW1ZPI1_9DEIO</name>
<evidence type="ECO:0000313" key="1">
    <source>
        <dbReference type="EMBL" id="MFC6662438.1"/>
    </source>
</evidence>
<evidence type="ECO:0000313" key="2">
    <source>
        <dbReference type="Proteomes" id="UP001596317"/>
    </source>
</evidence>
<evidence type="ECO:0008006" key="3">
    <source>
        <dbReference type="Google" id="ProtNLM"/>
    </source>
</evidence>
<reference evidence="2" key="1">
    <citation type="journal article" date="2019" name="Int. J. Syst. Evol. Microbiol.">
        <title>The Global Catalogue of Microorganisms (GCM) 10K type strain sequencing project: providing services to taxonomists for standard genome sequencing and annotation.</title>
        <authorList>
            <consortium name="The Broad Institute Genomics Platform"/>
            <consortium name="The Broad Institute Genome Sequencing Center for Infectious Disease"/>
            <person name="Wu L."/>
            <person name="Ma J."/>
        </authorList>
    </citation>
    <scope>NUCLEOTIDE SEQUENCE [LARGE SCALE GENOMIC DNA]</scope>
    <source>
        <strain evidence="2">CCUG 63830</strain>
    </source>
</reference>
<proteinExistence type="predicted"/>
<keyword evidence="2" id="KW-1185">Reference proteome</keyword>
<accession>A0ABW1ZPI1</accession>
<dbReference type="EMBL" id="JBHSWB010000002">
    <property type="protein sequence ID" value="MFC6662438.1"/>
    <property type="molecule type" value="Genomic_DNA"/>
</dbReference>
<protein>
    <recommendedName>
        <fullName evidence="3">Transposase</fullName>
    </recommendedName>
</protein>
<gene>
    <name evidence="1" type="ORF">ACFP90_20505</name>
</gene>
<sequence length="98" mass="11126">MKAERSLRQNEVIFTIRGRCTAEQLKALVRTHAPHALDVQRAWLPSDGAATLRQLRRLGVDVRGARRNPTYWSSELAGWVRAGAHRLRNAAKVSRNRT</sequence>
<organism evidence="1 2">
    <name type="scientific">Deinococcus multiflagellatus</name>
    <dbReference type="NCBI Taxonomy" id="1656887"/>
    <lineage>
        <taxon>Bacteria</taxon>
        <taxon>Thermotogati</taxon>
        <taxon>Deinococcota</taxon>
        <taxon>Deinococci</taxon>
        <taxon>Deinococcales</taxon>
        <taxon>Deinococcaceae</taxon>
        <taxon>Deinococcus</taxon>
    </lineage>
</organism>